<evidence type="ECO:0000313" key="3">
    <source>
        <dbReference type="Proteomes" id="UP001183535"/>
    </source>
</evidence>
<name>A0ABD5EFR1_9ACTN</name>
<organism evidence="2 3">
    <name type="scientific">Streptomyces doudnae</name>
    <dbReference type="NCBI Taxonomy" id="3075536"/>
    <lineage>
        <taxon>Bacteria</taxon>
        <taxon>Bacillati</taxon>
        <taxon>Actinomycetota</taxon>
        <taxon>Actinomycetes</taxon>
        <taxon>Kitasatosporales</taxon>
        <taxon>Streptomycetaceae</taxon>
        <taxon>Streptomyces</taxon>
    </lineage>
</organism>
<evidence type="ECO:0000256" key="1">
    <source>
        <dbReference type="SAM" id="MobiDB-lite"/>
    </source>
</evidence>
<dbReference type="EMBL" id="JAVRES010000001">
    <property type="protein sequence ID" value="MDT0433234.1"/>
    <property type="molecule type" value="Genomic_DNA"/>
</dbReference>
<feature type="region of interest" description="Disordered" evidence="1">
    <location>
        <begin position="1"/>
        <end position="20"/>
    </location>
</feature>
<keyword evidence="3" id="KW-1185">Reference proteome</keyword>
<protein>
    <submittedName>
        <fullName evidence="2">Uncharacterized protein</fullName>
    </submittedName>
</protein>
<dbReference type="AlphaFoldDB" id="A0ABD5EFR1"/>
<dbReference type="RefSeq" id="WP_093835004.1">
    <property type="nucleotide sequence ID" value="NZ_JAVRES010000001.1"/>
</dbReference>
<evidence type="ECO:0000313" key="2">
    <source>
        <dbReference type="EMBL" id="MDT0433234.1"/>
    </source>
</evidence>
<sequence>MSGAGGEPELPAGWTSFRSEDGQTLSGAVVRGSWYATAPYAGRALDAARERLGPYAGTLECTVVADSWAELCAATAAQHEVWESLHTGDSA</sequence>
<comment type="caution">
    <text evidence="2">The sequence shown here is derived from an EMBL/GenBank/DDBJ whole genome shotgun (WGS) entry which is preliminary data.</text>
</comment>
<dbReference type="Proteomes" id="UP001183535">
    <property type="component" value="Unassembled WGS sequence"/>
</dbReference>
<gene>
    <name evidence="2" type="ORF">RM877_00880</name>
</gene>
<proteinExistence type="predicted"/>
<reference evidence="3" key="1">
    <citation type="submission" date="2023-07" db="EMBL/GenBank/DDBJ databases">
        <title>30 novel species of actinomycetes from the DSMZ collection.</title>
        <authorList>
            <person name="Nouioui I."/>
        </authorList>
    </citation>
    <scope>NUCLEOTIDE SEQUENCE [LARGE SCALE GENOMIC DNA]</scope>
    <source>
        <strain evidence="3">DSM 41981</strain>
    </source>
</reference>
<accession>A0ABD5EFR1</accession>